<dbReference type="PANTHER" id="PTHR10937:SF0">
    <property type="entry name" value="GLUTAMINE--FRUCTOSE-6-PHOSPHATE TRANSAMINASE (ISOMERIZING)"/>
    <property type="match status" value="1"/>
</dbReference>
<feature type="domain" description="SIS" evidence="12">
    <location>
        <begin position="459"/>
        <end position="600"/>
    </location>
</feature>
<dbReference type="EMBL" id="CP021376">
    <property type="protein sequence ID" value="ART80460.1"/>
    <property type="molecule type" value="Genomic_DNA"/>
</dbReference>
<dbReference type="InterPro" id="IPR005855">
    <property type="entry name" value="GFAT"/>
</dbReference>
<proteinExistence type="inferred from homology"/>
<dbReference type="GO" id="GO:0005829">
    <property type="term" value="C:cytosol"/>
    <property type="evidence" value="ECO:0007669"/>
    <property type="project" value="TreeGrafter"/>
</dbReference>
<dbReference type="GO" id="GO:0004360">
    <property type="term" value="F:glutamine-fructose-6-phosphate transaminase (isomerizing) activity"/>
    <property type="evidence" value="ECO:0007669"/>
    <property type="project" value="UniProtKB-UniRule"/>
</dbReference>
<dbReference type="Pfam" id="PF01380">
    <property type="entry name" value="SIS"/>
    <property type="match status" value="2"/>
</dbReference>
<feature type="domain" description="SIS" evidence="12">
    <location>
        <begin position="278"/>
        <end position="426"/>
    </location>
</feature>
<keyword evidence="5 10" id="KW-0963">Cytoplasm</keyword>
<accession>A0A1Y0CYQ5</accession>
<evidence type="ECO:0000256" key="1">
    <source>
        <dbReference type="ARBA" id="ARBA00001031"/>
    </source>
</evidence>
<comment type="catalytic activity">
    <reaction evidence="1 10">
        <text>D-fructose 6-phosphate + L-glutamine = D-glucosamine 6-phosphate + L-glutamate</text>
        <dbReference type="Rhea" id="RHEA:13237"/>
        <dbReference type="ChEBI" id="CHEBI:29985"/>
        <dbReference type="ChEBI" id="CHEBI:58359"/>
        <dbReference type="ChEBI" id="CHEBI:58725"/>
        <dbReference type="ChEBI" id="CHEBI:61527"/>
        <dbReference type="EC" id="2.6.1.16"/>
    </reaction>
</comment>
<feature type="active site" description="For Fru-6P isomerization activity" evidence="10">
    <location>
        <position position="605"/>
    </location>
</feature>
<dbReference type="InterPro" id="IPR035466">
    <property type="entry name" value="GlmS/AgaS_SIS"/>
</dbReference>
<dbReference type="Proteomes" id="UP000243793">
    <property type="component" value="Chromosome"/>
</dbReference>
<evidence type="ECO:0000313" key="13">
    <source>
        <dbReference type="EMBL" id="ART80460.1"/>
    </source>
</evidence>
<dbReference type="PROSITE" id="PS51464">
    <property type="entry name" value="SIS"/>
    <property type="match status" value="2"/>
</dbReference>
<evidence type="ECO:0000256" key="5">
    <source>
        <dbReference type="ARBA" id="ARBA00022490"/>
    </source>
</evidence>
<feature type="domain" description="Glutamine amidotransferase type-2" evidence="11">
    <location>
        <begin position="2"/>
        <end position="218"/>
    </location>
</feature>
<dbReference type="NCBIfam" id="NF001484">
    <property type="entry name" value="PRK00331.1"/>
    <property type="match status" value="1"/>
</dbReference>
<evidence type="ECO:0000256" key="7">
    <source>
        <dbReference type="ARBA" id="ARBA00022679"/>
    </source>
</evidence>
<evidence type="ECO:0000256" key="10">
    <source>
        <dbReference type="HAMAP-Rule" id="MF_00164"/>
    </source>
</evidence>
<dbReference type="PANTHER" id="PTHR10937">
    <property type="entry name" value="GLUCOSAMINE--FRUCTOSE-6-PHOSPHATE AMINOTRANSFERASE, ISOMERIZING"/>
    <property type="match status" value="1"/>
</dbReference>
<evidence type="ECO:0000259" key="12">
    <source>
        <dbReference type="PROSITE" id="PS51464"/>
    </source>
</evidence>
<dbReference type="EC" id="2.6.1.16" evidence="3 10"/>
<dbReference type="GO" id="GO:0006047">
    <property type="term" value="P:UDP-N-acetylglucosamine metabolic process"/>
    <property type="evidence" value="ECO:0007669"/>
    <property type="project" value="TreeGrafter"/>
</dbReference>
<dbReference type="Gene3D" id="3.40.50.10490">
    <property type="entry name" value="Glucose-6-phosphate isomerase like protein, domain 1"/>
    <property type="match status" value="2"/>
</dbReference>
<sequence length="610" mass="66397">MCGIVGAVAQRDVAEILIEGLRRLEYRGYDSAGVAIVNGEGQLHRLRELGKVQALADALAAQPLSGGTGIAHTRWATHGEPSQRNAHPHVSDDIVVVHNGIIENYERLRSEMQAKGYHFSSDTDTEVIAHLVHYHRQHTDSLLSAVQATLKALRGAYGTVVMDARDPELLVVARSGSPLVIGLGVGENFIASDQLALLPVTRRFLYLEEGDVAEVTRREVRVFDAQGVSVERSELQSDVMHDAGDKGEYRHHMLKEIHQQPKAITDTLEGRLTDSGVVVEAFGNSARGIFEKVEHIQLIACGTSYHAGMVARYWFEALAGVACDIDIASEFRYRKSVMRPNSLIITLSQSGETADTLAALRLAKELGFMSSLAICNVASSSLVRESELAFMTRAGAEIGVASTKAFTTQLAALLMLVMAMGRCRNTMSAETELELLQALRALPGHLAETLGLADQIEMLAEDFVEKQHSLFLGRGEQYPIAMEGALKLKEISYIHAEAYAAGELKHGPLALIDAEMPIIVIAPDNDLLEKLKSNIEEVRARGGILYVFADRAADFNSAANMQVLPVPHVPAAIAPIVYTLPLQLLSYYVALIKGTDVDQPRNLAKSVTVE</sequence>
<dbReference type="KEGG" id="ocm:CBP12_10185"/>
<keyword evidence="9" id="KW-0315">Glutamine amidotransferase</keyword>
<dbReference type="GO" id="GO:0097367">
    <property type="term" value="F:carbohydrate derivative binding"/>
    <property type="evidence" value="ECO:0007669"/>
    <property type="project" value="InterPro"/>
</dbReference>
<name>A0A1Y0CYQ5_9GAMM</name>
<keyword evidence="7 10" id="KW-0808">Transferase</keyword>
<dbReference type="FunFam" id="3.40.50.10490:FF:000002">
    <property type="entry name" value="Glutamine--fructose-6-phosphate aminotransferase [isomerizing]"/>
    <property type="match status" value="1"/>
</dbReference>
<dbReference type="InterPro" id="IPR001347">
    <property type="entry name" value="SIS_dom"/>
</dbReference>
<dbReference type="GO" id="GO:0046349">
    <property type="term" value="P:amino sugar biosynthetic process"/>
    <property type="evidence" value="ECO:0007669"/>
    <property type="project" value="UniProtKB-ARBA"/>
</dbReference>
<dbReference type="InterPro" id="IPR017932">
    <property type="entry name" value="GATase_2_dom"/>
</dbReference>
<dbReference type="InterPro" id="IPR029055">
    <property type="entry name" value="Ntn_hydrolases_N"/>
</dbReference>
<keyword evidence="6 10" id="KW-0032">Aminotransferase</keyword>
<feature type="active site" description="Nucleophile; for GATase activity" evidence="10">
    <location>
        <position position="2"/>
    </location>
</feature>
<evidence type="ECO:0000256" key="2">
    <source>
        <dbReference type="ARBA" id="ARBA00004496"/>
    </source>
</evidence>
<dbReference type="SUPFAM" id="SSF56235">
    <property type="entry name" value="N-terminal nucleophile aminohydrolases (Ntn hydrolases)"/>
    <property type="match status" value="1"/>
</dbReference>
<dbReference type="RefSeq" id="WP_086964327.1">
    <property type="nucleotide sequence ID" value="NZ_CP021376.1"/>
</dbReference>
<dbReference type="SUPFAM" id="SSF53697">
    <property type="entry name" value="SIS domain"/>
    <property type="match status" value="1"/>
</dbReference>
<dbReference type="GO" id="GO:0006487">
    <property type="term" value="P:protein N-linked glycosylation"/>
    <property type="evidence" value="ECO:0007669"/>
    <property type="project" value="TreeGrafter"/>
</dbReference>
<dbReference type="AlphaFoldDB" id="A0A1Y0CYQ5"/>
<dbReference type="GO" id="GO:0006002">
    <property type="term" value="P:fructose 6-phosphate metabolic process"/>
    <property type="evidence" value="ECO:0007669"/>
    <property type="project" value="TreeGrafter"/>
</dbReference>
<dbReference type="NCBIfam" id="TIGR01135">
    <property type="entry name" value="glmS"/>
    <property type="match status" value="1"/>
</dbReference>
<dbReference type="PROSITE" id="PS51278">
    <property type="entry name" value="GATASE_TYPE_2"/>
    <property type="match status" value="1"/>
</dbReference>
<evidence type="ECO:0000256" key="6">
    <source>
        <dbReference type="ARBA" id="ARBA00022576"/>
    </source>
</evidence>
<dbReference type="OrthoDB" id="9761808at2"/>
<dbReference type="HAMAP" id="MF_00164">
    <property type="entry name" value="GlmS"/>
    <property type="match status" value="1"/>
</dbReference>
<keyword evidence="8" id="KW-0677">Repeat</keyword>
<evidence type="ECO:0000313" key="14">
    <source>
        <dbReference type="Proteomes" id="UP000243793"/>
    </source>
</evidence>
<dbReference type="GO" id="GO:0005975">
    <property type="term" value="P:carbohydrate metabolic process"/>
    <property type="evidence" value="ECO:0007669"/>
    <property type="project" value="UniProtKB-UniRule"/>
</dbReference>
<evidence type="ECO:0000256" key="8">
    <source>
        <dbReference type="ARBA" id="ARBA00022737"/>
    </source>
</evidence>
<evidence type="ECO:0000256" key="3">
    <source>
        <dbReference type="ARBA" id="ARBA00012916"/>
    </source>
</evidence>
<dbReference type="CDD" id="cd05009">
    <property type="entry name" value="SIS_GlmS_GlmD_2"/>
    <property type="match status" value="1"/>
</dbReference>
<dbReference type="FunFam" id="3.40.50.10490:FF:000001">
    <property type="entry name" value="Glutamine--fructose-6-phosphate aminotransferase [isomerizing]"/>
    <property type="match status" value="1"/>
</dbReference>
<dbReference type="CDD" id="cd05008">
    <property type="entry name" value="SIS_GlmS_GlmD_1"/>
    <property type="match status" value="1"/>
</dbReference>
<dbReference type="CDD" id="cd00714">
    <property type="entry name" value="GFAT"/>
    <property type="match status" value="1"/>
</dbReference>
<evidence type="ECO:0000256" key="4">
    <source>
        <dbReference type="ARBA" id="ARBA00016090"/>
    </source>
</evidence>
<feature type="initiator methionine" description="Removed" evidence="10">
    <location>
        <position position="1"/>
    </location>
</feature>
<comment type="subunit">
    <text evidence="10">Homodimer.</text>
</comment>
<dbReference type="InterPro" id="IPR047084">
    <property type="entry name" value="GFAT_N"/>
</dbReference>
<comment type="function">
    <text evidence="10">Catalyzes the first step in hexosamine metabolism, converting fructose-6P into glucosamine-6P using glutamine as a nitrogen source.</text>
</comment>
<reference evidence="14" key="1">
    <citation type="submission" date="2017-05" db="EMBL/GenBank/DDBJ databases">
        <authorList>
            <person name="Sung H."/>
        </authorList>
    </citation>
    <scope>NUCLEOTIDE SEQUENCE [LARGE SCALE GENOMIC DNA]</scope>
    <source>
        <strain evidence="14">AMac2203</strain>
    </source>
</reference>
<dbReference type="InterPro" id="IPR046348">
    <property type="entry name" value="SIS_dom_sf"/>
</dbReference>
<dbReference type="Gene3D" id="3.60.20.10">
    <property type="entry name" value="Glutamine Phosphoribosylpyrophosphate, subunit 1, domain 1"/>
    <property type="match status" value="1"/>
</dbReference>
<evidence type="ECO:0000259" key="11">
    <source>
        <dbReference type="PROSITE" id="PS51278"/>
    </source>
</evidence>
<dbReference type="Pfam" id="PF13522">
    <property type="entry name" value="GATase_6"/>
    <property type="match status" value="1"/>
</dbReference>
<comment type="subcellular location">
    <subcellularLocation>
        <location evidence="2 10">Cytoplasm</location>
    </subcellularLocation>
</comment>
<keyword evidence="14" id="KW-1185">Reference proteome</keyword>
<organism evidence="13 14">
    <name type="scientific">Oceanisphaera avium</name>
    <dbReference type="NCBI Taxonomy" id="1903694"/>
    <lineage>
        <taxon>Bacteria</taxon>
        <taxon>Pseudomonadati</taxon>
        <taxon>Pseudomonadota</taxon>
        <taxon>Gammaproteobacteria</taxon>
        <taxon>Aeromonadales</taxon>
        <taxon>Aeromonadaceae</taxon>
        <taxon>Oceanisphaera</taxon>
    </lineage>
</organism>
<protein>
    <recommendedName>
        <fullName evidence="4 10">Glutamine--fructose-6-phosphate aminotransferase [isomerizing]</fullName>
        <ecNumber evidence="3 10">2.6.1.16</ecNumber>
    </recommendedName>
    <alternativeName>
        <fullName evidence="10">D-fructose-6-phosphate amidotransferase</fullName>
    </alternativeName>
    <alternativeName>
        <fullName evidence="10">GFAT</fullName>
    </alternativeName>
    <alternativeName>
        <fullName evidence="10">Glucosamine-6-phosphate synthase</fullName>
    </alternativeName>
    <alternativeName>
        <fullName evidence="10">Hexosephosphate aminotransferase</fullName>
    </alternativeName>
    <alternativeName>
        <fullName evidence="10">L-glutamine--D-fructose-6-phosphate amidotransferase</fullName>
    </alternativeName>
</protein>
<dbReference type="FunFam" id="3.60.20.10:FF:000006">
    <property type="entry name" value="Glutamine--fructose-6-phosphate aminotransferase [isomerizing]"/>
    <property type="match status" value="1"/>
</dbReference>
<gene>
    <name evidence="10" type="primary">glmS</name>
    <name evidence="13" type="ORF">CBP12_10185</name>
</gene>
<evidence type="ECO:0000256" key="9">
    <source>
        <dbReference type="ARBA" id="ARBA00022962"/>
    </source>
</evidence>
<dbReference type="InterPro" id="IPR035490">
    <property type="entry name" value="GlmS/FrlB_SIS"/>
</dbReference>